<feature type="domain" description="PKD/Chitinase" evidence="2">
    <location>
        <begin position="45"/>
        <end position="135"/>
    </location>
</feature>
<dbReference type="InterPro" id="IPR013783">
    <property type="entry name" value="Ig-like_fold"/>
</dbReference>
<dbReference type="Proteomes" id="UP001597380">
    <property type="component" value="Unassembled WGS sequence"/>
</dbReference>
<evidence type="ECO:0000259" key="2">
    <source>
        <dbReference type="SMART" id="SM00089"/>
    </source>
</evidence>
<proteinExistence type="predicted"/>
<evidence type="ECO:0000256" key="1">
    <source>
        <dbReference type="SAM" id="MobiDB-lite"/>
    </source>
</evidence>
<dbReference type="SUPFAM" id="SSF49299">
    <property type="entry name" value="PKD domain"/>
    <property type="match status" value="1"/>
</dbReference>
<organism evidence="3 4">
    <name type="scientific">Corallincola platygyrae</name>
    <dbReference type="NCBI Taxonomy" id="1193278"/>
    <lineage>
        <taxon>Bacteria</taxon>
        <taxon>Pseudomonadati</taxon>
        <taxon>Pseudomonadota</taxon>
        <taxon>Gammaproteobacteria</taxon>
        <taxon>Alteromonadales</taxon>
        <taxon>Psychromonadaceae</taxon>
        <taxon>Corallincola</taxon>
    </lineage>
</organism>
<sequence length="451" mass="47407">MTADEGTLEVNLPEDEGTGSTDADNSGDDGDSSSADDEDTNNLPIANAGADQVVAVGALVSLSAAASTDLDNDPLSYRWSLISQPAESNTELDGDASMVVEFTADMAGTYLLSLVVADPYGSSEADTVTVTVSNQGVDITDATFTQRAGSCSSYVGSYYANVTDIQRALAFDGDIVITLNDELCAIQSNNIPNHDFNDATAAFATNVSAQQASYFVPANPVLAAASTELSLGTTNAVFLNGVALDLLAAACYDVGNEPLGREKIGCGEDQIDNPWRYDPMSPLNGFGTDQHNAHTQPDGTYHYHGNPMAMFDLDCEANGTASPVIGFAADGFPIFGPCFADPQSGIVSKAQSSYQLRNNGGHRQAVTGYSTPQAGTGDIASDNYDGQFRGDYEYIAGSGDLDECNGMTIDGQYGYYVTNSYPWVIGCFKGSPDTSFSKTGMALDNLLHLHE</sequence>
<dbReference type="SMART" id="SM00089">
    <property type="entry name" value="PKD"/>
    <property type="match status" value="1"/>
</dbReference>
<dbReference type="Pfam" id="PF14240">
    <property type="entry name" value="YHYH"/>
    <property type="match status" value="1"/>
</dbReference>
<evidence type="ECO:0000313" key="4">
    <source>
        <dbReference type="Proteomes" id="UP001597380"/>
    </source>
</evidence>
<accession>A0ABW4XLI7</accession>
<dbReference type="CDD" id="cd00146">
    <property type="entry name" value="PKD"/>
    <property type="match status" value="1"/>
</dbReference>
<dbReference type="Gene3D" id="2.60.40.10">
    <property type="entry name" value="Immunoglobulins"/>
    <property type="match status" value="1"/>
</dbReference>
<gene>
    <name evidence="3" type="ORF">ACFSJ3_08605</name>
</gene>
<feature type="compositionally biased region" description="Acidic residues" evidence="1">
    <location>
        <begin position="25"/>
        <end position="40"/>
    </location>
</feature>
<keyword evidence="4" id="KW-1185">Reference proteome</keyword>
<evidence type="ECO:0000313" key="3">
    <source>
        <dbReference type="EMBL" id="MFD2096042.1"/>
    </source>
</evidence>
<dbReference type="InterPro" id="IPR035986">
    <property type="entry name" value="PKD_dom_sf"/>
</dbReference>
<dbReference type="Pfam" id="PF22352">
    <property type="entry name" value="K319L-like_PKD"/>
    <property type="match status" value="1"/>
</dbReference>
<protein>
    <submittedName>
        <fullName evidence="3">YHYH protein</fullName>
    </submittedName>
</protein>
<name>A0ABW4XLI7_9GAMM</name>
<comment type="caution">
    <text evidence="3">The sequence shown here is derived from an EMBL/GenBank/DDBJ whole genome shotgun (WGS) entry which is preliminary data.</text>
</comment>
<dbReference type="InterPro" id="IPR025924">
    <property type="entry name" value="YHYH_dom"/>
</dbReference>
<dbReference type="EMBL" id="JBHUHT010000011">
    <property type="protein sequence ID" value="MFD2096042.1"/>
    <property type="molecule type" value="Genomic_DNA"/>
</dbReference>
<reference evidence="4" key="1">
    <citation type="journal article" date="2019" name="Int. J. Syst. Evol. Microbiol.">
        <title>The Global Catalogue of Microorganisms (GCM) 10K type strain sequencing project: providing services to taxonomists for standard genome sequencing and annotation.</title>
        <authorList>
            <consortium name="The Broad Institute Genomics Platform"/>
            <consortium name="The Broad Institute Genome Sequencing Center for Infectious Disease"/>
            <person name="Wu L."/>
            <person name="Ma J."/>
        </authorList>
    </citation>
    <scope>NUCLEOTIDE SEQUENCE [LARGE SCALE GENOMIC DNA]</scope>
    <source>
        <strain evidence="4">CGMCC 1.10992</strain>
    </source>
</reference>
<dbReference type="RefSeq" id="WP_345340994.1">
    <property type="nucleotide sequence ID" value="NZ_BAABLI010000017.1"/>
</dbReference>
<feature type="region of interest" description="Disordered" evidence="1">
    <location>
        <begin position="1"/>
        <end position="44"/>
    </location>
</feature>
<dbReference type="InterPro" id="IPR022409">
    <property type="entry name" value="PKD/Chitinase_dom"/>
</dbReference>